<proteinExistence type="predicted"/>
<evidence type="ECO:0000256" key="1">
    <source>
        <dbReference type="SAM" id="Phobius"/>
    </source>
</evidence>
<protein>
    <submittedName>
        <fullName evidence="2">Unannotated protein</fullName>
    </submittedName>
</protein>
<sequence length="30" mass="3360">MILDLLFGYAVYIVGALMVVAAGMFIKRRK</sequence>
<keyword evidence="1" id="KW-1133">Transmembrane helix</keyword>
<keyword evidence="1" id="KW-0472">Membrane</keyword>
<organism evidence="2">
    <name type="scientific">freshwater metagenome</name>
    <dbReference type="NCBI Taxonomy" id="449393"/>
    <lineage>
        <taxon>unclassified sequences</taxon>
        <taxon>metagenomes</taxon>
        <taxon>ecological metagenomes</taxon>
    </lineage>
</organism>
<name>A0A6J6EY77_9ZZZZ</name>
<gene>
    <name evidence="2" type="ORF">UFOPK1684_01403</name>
</gene>
<feature type="transmembrane region" description="Helical" evidence="1">
    <location>
        <begin position="6"/>
        <end position="26"/>
    </location>
</feature>
<accession>A0A6J6EY77</accession>
<dbReference type="AlphaFoldDB" id="A0A6J6EY77"/>
<keyword evidence="1" id="KW-0812">Transmembrane</keyword>
<dbReference type="EMBL" id="CAEZTM010000095">
    <property type="protein sequence ID" value="CAB4580957.1"/>
    <property type="molecule type" value="Genomic_DNA"/>
</dbReference>
<reference evidence="2" key="1">
    <citation type="submission" date="2020-05" db="EMBL/GenBank/DDBJ databases">
        <authorList>
            <person name="Chiriac C."/>
            <person name="Salcher M."/>
            <person name="Ghai R."/>
            <person name="Kavagutti S V."/>
        </authorList>
    </citation>
    <scope>NUCLEOTIDE SEQUENCE</scope>
</reference>
<evidence type="ECO:0000313" key="2">
    <source>
        <dbReference type="EMBL" id="CAB4580957.1"/>
    </source>
</evidence>